<evidence type="ECO:0000313" key="6">
    <source>
        <dbReference type="Proteomes" id="UP001164935"/>
    </source>
</evidence>
<dbReference type="InterPro" id="IPR011032">
    <property type="entry name" value="GroES-like_sf"/>
</dbReference>
<evidence type="ECO:0000313" key="5">
    <source>
        <dbReference type="EMBL" id="UYO74878.1"/>
    </source>
</evidence>
<evidence type="ECO:0000256" key="2">
    <source>
        <dbReference type="ARBA" id="ARBA00022833"/>
    </source>
</evidence>
<dbReference type="RefSeq" id="WP_264018490.1">
    <property type="nucleotide sequence ID" value="NZ_CP096973.1"/>
</dbReference>
<keyword evidence="3" id="KW-0560">Oxidoreductase</keyword>
<keyword evidence="1" id="KW-0479">Metal-binding</keyword>
<dbReference type="PANTHER" id="PTHR43401:SF2">
    <property type="entry name" value="L-THREONINE 3-DEHYDROGENASE"/>
    <property type="match status" value="1"/>
</dbReference>
<name>A0AA46TRG2_9GAMM</name>
<dbReference type="GO" id="GO:0046872">
    <property type="term" value="F:metal ion binding"/>
    <property type="evidence" value="ECO:0007669"/>
    <property type="project" value="UniProtKB-KW"/>
</dbReference>
<dbReference type="Gene3D" id="3.40.50.720">
    <property type="entry name" value="NAD(P)-binding Rossmann-like Domain"/>
    <property type="match status" value="1"/>
</dbReference>
<organism evidence="5 6">
    <name type="scientific">Halomonas qinghailakensis</name>
    <dbReference type="NCBI Taxonomy" id="2937790"/>
    <lineage>
        <taxon>Bacteria</taxon>
        <taxon>Pseudomonadati</taxon>
        <taxon>Pseudomonadota</taxon>
        <taxon>Gammaproteobacteria</taxon>
        <taxon>Oceanospirillales</taxon>
        <taxon>Halomonadaceae</taxon>
        <taxon>Halomonas</taxon>
    </lineage>
</organism>
<dbReference type="InterPro" id="IPR036291">
    <property type="entry name" value="NAD(P)-bd_dom_sf"/>
</dbReference>
<accession>A0AA46TRG2</accession>
<evidence type="ECO:0000256" key="1">
    <source>
        <dbReference type="ARBA" id="ARBA00022723"/>
    </source>
</evidence>
<dbReference type="Pfam" id="PF00107">
    <property type="entry name" value="ADH_zinc_N"/>
    <property type="match status" value="1"/>
</dbReference>
<sequence length="330" mass="35236">MRALYYVGPEQVEMREAEELPLAEGESRVRIQATGICGSDLHAFHGHDPRRKPPLILGHEAAGEVIEGPLLGKRVTMNPLIICGHCDYCMEGRQNLCANRTMIGMTRPGSFAETLTIPSHCLIELPDSLSAEAAALTEPAATALHGVNRLAACLPRPLSEGRVLVIGGGAIGLLTALILRHKGGRHLQVAETNLPRRNTAEKAGLTAFDPRSEAPEADAFDAVFDCVGSAPTRQMAVHCIRPGGAIMHLGLQDNEGSLDTRAITLKEVAFLGAYTYTSADLRATVDLLDSQALGELSWVEVRHLEDGDSAFADLVAGRTPAAKVILKPHG</sequence>
<dbReference type="InterPro" id="IPR050129">
    <property type="entry name" value="Zn_alcohol_dh"/>
</dbReference>
<keyword evidence="2" id="KW-0862">Zinc</keyword>
<dbReference type="Proteomes" id="UP001164935">
    <property type="component" value="Chromosome"/>
</dbReference>
<keyword evidence="6" id="KW-1185">Reference proteome</keyword>
<reference evidence="5" key="1">
    <citation type="submission" date="2022-05" db="EMBL/GenBank/DDBJ databases">
        <title>Complete sequence of a novel PHA-producing Halomonas strain.</title>
        <authorList>
            <person name="Zheng Z."/>
        </authorList>
    </citation>
    <scope>NUCLEOTIDE SEQUENCE</scope>
    <source>
        <strain evidence="5">ZZQ-149</strain>
    </source>
</reference>
<dbReference type="PANTHER" id="PTHR43401">
    <property type="entry name" value="L-THREONINE 3-DEHYDROGENASE"/>
    <property type="match status" value="1"/>
</dbReference>
<dbReference type="InterPro" id="IPR020843">
    <property type="entry name" value="ER"/>
</dbReference>
<feature type="domain" description="Enoyl reductase (ER)" evidence="4">
    <location>
        <begin position="8"/>
        <end position="326"/>
    </location>
</feature>
<evidence type="ECO:0000259" key="4">
    <source>
        <dbReference type="SMART" id="SM00829"/>
    </source>
</evidence>
<dbReference type="InterPro" id="IPR013149">
    <property type="entry name" value="ADH-like_C"/>
</dbReference>
<dbReference type="SUPFAM" id="SSF51735">
    <property type="entry name" value="NAD(P)-binding Rossmann-fold domains"/>
    <property type="match status" value="1"/>
</dbReference>
<gene>
    <name evidence="5" type="ORF">M0220_01555</name>
</gene>
<proteinExistence type="predicted"/>
<dbReference type="InterPro" id="IPR013154">
    <property type="entry name" value="ADH-like_N"/>
</dbReference>
<dbReference type="EMBL" id="CP096973">
    <property type="protein sequence ID" value="UYO74878.1"/>
    <property type="molecule type" value="Genomic_DNA"/>
</dbReference>
<dbReference type="SMART" id="SM00829">
    <property type="entry name" value="PKS_ER"/>
    <property type="match status" value="1"/>
</dbReference>
<dbReference type="GO" id="GO:0016491">
    <property type="term" value="F:oxidoreductase activity"/>
    <property type="evidence" value="ECO:0007669"/>
    <property type="project" value="UniProtKB-KW"/>
</dbReference>
<dbReference type="Pfam" id="PF08240">
    <property type="entry name" value="ADH_N"/>
    <property type="match status" value="1"/>
</dbReference>
<evidence type="ECO:0000256" key="3">
    <source>
        <dbReference type="ARBA" id="ARBA00023002"/>
    </source>
</evidence>
<dbReference type="AlphaFoldDB" id="A0AA46TRG2"/>
<dbReference type="SUPFAM" id="SSF50129">
    <property type="entry name" value="GroES-like"/>
    <property type="match status" value="1"/>
</dbReference>
<protein>
    <submittedName>
        <fullName evidence="5">Alcohol dehydrogenase catalytic domain-containing protein</fullName>
    </submittedName>
</protein>
<dbReference type="Gene3D" id="3.90.180.10">
    <property type="entry name" value="Medium-chain alcohol dehydrogenases, catalytic domain"/>
    <property type="match status" value="1"/>
</dbReference>
<dbReference type="KEGG" id="hqn:M0220_01555"/>